<dbReference type="InterPro" id="IPR029058">
    <property type="entry name" value="AB_hydrolase_fold"/>
</dbReference>
<evidence type="ECO:0000256" key="2">
    <source>
        <dbReference type="ARBA" id="ARBA00022801"/>
    </source>
</evidence>
<feature type="domain" description="AB hydrolase-1" evidence="3">
    <location>
        <begin position="52"/>
        <end position="313"/>
    </location>
</feature>
<protein>
    <submittedName>
        <fullName evidence="4">Abhydrolase domain containing</fullName>
    </submittedName>
</protein>
<dbReference type="PANTHER" id="PTHR43248:SF3">
    <property type="entry name" value="AB HYDROLASE-1 DOMAIN-CONTAINING PROTEIN"/>
    <property type="match status" value="1"/>
</dbReference>
<sequence length="324" mass="36231">MYRRCLHSLIKRSWPPVLRPPGRQLSSLSSDRGIPLHYDWVHPPETQELDHVVLFLHGLLGNGRNVRTMAKKLCDASQRPGVLLDVRGHGNSKVVQSATTSSTFASCVQDVHQTLEAMVPQVHPETEITLVGHSLGGRISLQYAHNHVTTKSNNNNNSNNPLQRIWLLDTVPGEANDAVERVVGAVTDISSKAPITDKKQLVQQLTTDYKIDKGTAQWLASSLQKKTKTDELQFSFDLTVVNDLLTNFHEQDFMQLLQEILETNTVTVDLVRGGKNKGWTEANLAPLRQLQQEYPSNFGMHELPKAGHWVHVDDLPGLLDVMEV</sequence>
<dbReference type="AlphaFoldDB" id="A0A9N8DBQ0"/>
<comment type="caution">
    <text evidence="4">The sequence shown here is derived from an EMBL/GenBank/DDBJ whole genome shotgun (WGS) entry which is preliminary data.</text>
</comment>
<dbReference type="Proteomes" id="UP001153069">
    <property type="component" value="Unassembled WGS sequence"/>
</dbReference>
<proteinExistence type="inferred from homology"/>
<reference evidence="4" key="1">
    <citation type="submission" date="2020-06" db="EMBL/GenBank/DDBJ databases">
        <authorList>
            <consortium name="Plant Systems Biology data submission"/>
        </authorList>
    </citation>
    <scope>NUCLEOTIDE SEQUENCE</scope>
    <source>
        <strain evidence="4">D6</strain>
    </source>
</reference>
<dbReference type="SUPFAM" id="SSF53474">
    <property type="entry name" value="alpha/beta-Hydrolases"/>
    <property type="match status" value="1"/>
</dbReference>
<dbReference type="OrthoDB" id="8119704at2759"/>
<comment type="similarity">
    <text evidence="1">Belongs to the peptidase S33 family.</text>
</comment>
<evidence type="ECO:0000259" key="3">
    <source>
        <dbReference type="Pfam" id="PF00561"/>
    </source>
</evidence>
<evidence type="ECO:0000313" key="4">
    <source>
        <dbReference type="EMBL" id="CAB9497791.1"/>
    </source>
</evidence>
<dbReference type="PANTHER" id="PTHR43248">
    <property type="entry name" value="2-SUCCINYL-6-HYDROXY-2,4-CYCLOHEXADIENE-1-CARBOXYLATE SYNTHASE"/>
    <property type="match status" value="1"/>
</dbReference>
<dbReference type="GO" id="GO:0016787">
    <property type="term" value="F:hydrolase activity"/>
    <property type="evidence" value="ECO:0007669"/>
    <property type="project" value="UniProtKB-KW"/>
</dbReference>
<accession>A0A9N8DBQ0</accession>
<evidence type="ECO:0000313" key="5">
    <source>
        <dbReference type="Proteomes" id="UP001153069"/>
    </source>
</evidence>
<evidence type="ECO:0000256" key="1">
    <source>
        <dbReference type="ARBA" id="ARBA00010088"/>
    </source>
</evidence>
<organism evidence="4 5">
    <name type="scientific">Seminavis robusta</name>
    <dbReference type="NCBI Taxonomy" id="568900"/>
    <lineage>
        <taxon>Eukaryota</taxon>
        <taxon>Sar</taxon>
        <taxon>Stramenopiles</taxon>
        <taxon>Ochrophyta</taxon>
        <taxon>Bacillariophyta</taxon>
        <taxon>Bacillariophyceae</taxon>
        <taxon>Bacillariophycidae</taxon>
        <taxon>Naviculales</taxon>
        <taxon>Naviculaceae</taxon>
        <taxon>Seminavis</taxon>
    </lineage>
</organism>
<gene>
    <name evidence="4" type="ORF">SEMRO_25_G017340.1</name>
</gene>
<dbReference type="Pfam" id="PF00561">
    <property type="entry name" value="Abhydrolase_1"/>
    <property type="match status" value="1"/>
</dbReference>
<dbReference type="InterPro" id="IPR000073">
    <property type="entry name" value="AB_hydrolase_1"/>
</dbReference>
<keyword evidence="2" id="KW-0378">Hydrolase</keyword>
<dbReference type="Gene3D" id="3.40.50.1820">
    <property type="entry name" value="alpha/beta hydrolase"/>
    <property type="match status" value="1"/>
</dbReference>
<dbReference type="InterPro" id="IPR051601">
    <property type="entry name" value="Serine_prot/Carboxylest_S33"/>
</dbReference>
<keyword evidence="5" id="KW-1185">Reference proteome</keyword>
<name>A0A9N8DBQ0_9STRA</name>
<dbReference type="EMBL" id="CAICTM010000025">
    <property type="protein sequence ID" value="CAB9497791.1"/>
    <property type="molecule type" value="Genomic_DNA"/>
</dbReference>